<evidence type="ECO:0008006" key="3">
    <source>
        <dbReference type="Google" id="ProtNLM"/>
    </source>
</evidence>
<name>A0A9P4QIG8_9PLEO</name>
<accession>A0A9P4QIG8</accession>
<evidence type="ECO:0000313" key="1">
    <source>
        <dbReference type="EMBL" id="KAF2727923.1"/>
    </source>
</evidence>
<dbReference type="Proteomes" id="UP000799444">
    <property type="component" value="Unassembled WGS sequence"/>
</dbReference>
<comment type="caution">
    <text evidence="1">The sequence shown here is derived from an EMBL/GenBank/DDBJ whole genome shotgun (WGS) entry which is preliminary data.</text>
</comment>
<organism evidence="1 2">
    <name type="scientific">Polyplosphaeria fusca</name>
    <dbReference type="NCBI Taxonomy" id="682080"/>
    <lineage>
        <taxon>Eukaryota</taxon>
        <taxon>Fungi</taxon>
        <taxon>Dikarya</taxon>
        <taxon>Ascomycota</taxon>
        <taxon>Pezizomycotina</taxon>
        <taxon>Dothideomycetes</taxon>
        <taxon>Pleosporomycetidae</taxon>
        <taxon>Pleosporales</taxon>
        <taxon>Tetraplosphaeriaceae</taxon>
        <taxon>Polyplosphaeria</taxon>
    </lineage>
</organism>
<dbReference type="AlphaFoldDB" id="A0A9P4QIG8"/>
<dbReference type="EMBL" id="ML996304">
    <property type="protein sequence ID" value="KAF2727923.1"/>
    <property type="molecule type" value="Genomic_DNA"/>
</dbReference>
<gene>
    <name evidence="1" type="ORF">EJ04DRAFT_123311</name>
</gene>
<keyword evidence="2" id="KW-1185">Reference proteome</keyword>
<proteinExistence type="predicted"/>
<evidence type="ECO:0000313" key="2">
    <source>
        <dbReference type="Proteomes" id="UP000799444"/>
    </source>
</evidence>
<protein>
    <recommendedName>
        <fullName evidence="3">Heterokaryon incompatibility domain-containing protein</fullName>
    </recommendedName>
</protein>
<reference evidence="1" key="1">
    <citation type="journal article" date="2020" name="Stud. Mycol.">
        <title>101 Dothideomycetes genomes: a test case for predicting lifestyles and emergence of pathogens.</title>
        <authorList>
            <person name="Haridas S."/>
            <person name="Albert R."/>
            <person name="Binder M."/>
            <person name="Bloem J."/>
            <person name="Labutti K."/>
            <person name="Salamov A."/>
            <person name="Andreopoulos B."/>
            <person name="Baker S."/>
            <person name="Barry K."/>
            <person name="Bills G."/>
            <person name="Bluhm B."/>
            <person name="Cannon C."/>
            <person name="Castanera R."/>
            <person name="Culley D."/>
            <person name="Daum C."/>
            <person name="Ezra D."/>
            <person name="Gonzalez J."/>
            <person name="Henrissat B."/>
            <person name="Kuo A."/>
            <person name="Liang C."/>
            <person name="Lipzen A."/>
            <person name="Lutzoni F."/>
            <person name="Magnuson J."/>
            <person name="Mondo S."/>
            <person name="Nolan M."/>
            <person name="Ohm R."/>
            <person name="Pangilinan J."/>
            <person name="Park H.-J."/>
            <person name="Ramirez L."/>
            <person name="Alfaro M."/>
            <person name="Sun H."/>
            <person name="Tritt A."/>
            <person name="Yoshinaga Y."/>
            <person name="Zwiers L.-H."/>
            <person name="Turgeon B."/>
            <person name="Goodwin S."/>
            <person name="Spatafora J."/>
            <person name="Crous P."/>
            <person name="Grigoriev I."/>
        </authorList>
    </citation>
    <scope>NUCLEOTIDE SEQUENCE</scope>
    <source>
        <strain evidence="1">CBS 125425</strain>
    </source>
</reference>
<dbReference type="OrthoDB" id="194358at2759"/>
<sequence length="72" mass="8287">MGSSLLALETYQYTSLQPVDSTFRILKLSRYQGLELECELFQHLLLNDTHTLYEALSYAWGSAKRVECITLN</sequence>